<evidence type="ECO:0000313" key="1">
    <source>
        <dbReference type="EMBL" id="MFD1411560.1"/>
    </source>
</evidence>
<organism evidence="1 2">
    <name type="scientific">Lapidilactobacillus gannanensis</name>
    <dbReference type="NCBI Taxonomy" id="2486002"/>
    <lineage>
        <taxon>Bacteria</taxon>
        <taxon>Bacillati</taxon>
        <taxon>Bacillota</taxon>
        <taxon>Bacilli</taxon>
        <taxon>Lactobacillales</taxon>
        <taxon>Lactobacillaceae</taxon>
        <taxon>Lapidilactobacillus</taxon>
    </lineage>
</organism>
<protein>
    <submittedName>
        <fullName evidence="1">Clp protease</fullName>
    </submittedName>
</protein>
<reference evidence="2" key="1">
    <citation type="journal article" date="2019" name="Int. J. Syst. Evol. Microbiol.">
        <title>The Global Catalogue of Microorganisms (GCM) 10K type strain sequencing project: providing services to taxonomists for standard genome sequencing and annotation.</title>
        <authorList>
            <consortium name="The Broad Institute Genomics Platform"/>
            <consortium name="The Broad Institute Genome Sequencing Center for Infectious Disease"/>
            <person name="Wu L."/>
            <person name="Ma J."/>
        </authorList>
    </citation>
    <scope>NUCLEOTIDE SEQUENCE [LARGE SCALE GENOMIC DNA]</scope>
    <source>
        <strain evidence="2">CCM 8937</strain>
    </source>
</reference>
<accession>A0ABW4BPQ4</accession>
<keyword evidence="1" id="KW-0378">Hydrolase</keyword>
<dbReference type="Proteomes" id="UP001597191">
    <property type="component" value="Unassembled WGS sequence"/>
</dbReference>
<keyword evidence="2" id="KW-1185">Reference proteome</keyword>
<proteinExistence type="predicted"/>
<dbReference type="EMBL" id="JBHTOH010000081">
    <property type="protein sequence ID" value="MFD1411560.1"/>
    <property type="molecule type" value="Genomic_DNA"/>
</dbReference>
<dbReference type="GO" id="GO:0006508">
    <property type="term" value="P:proteolysis"/>
    <property type="evidence" value="ECO:0007669"/>
    <property type="project" value="UniProtKB-KW"/>
</dbReference>
<keyword evidence="1" id="KW-0645">Protease</keyword>
<comment type="caution">
    <text evidence="1">The sequence shown here is derived from an EMBL/GenBank/DDBJ whole genome shotgun (WGS) entry which is preliminary data.</text>
</comment>
<dbReference type="GO" id="GO:0008233">
    <property type="term" value="F:peptidase activity"/>
    <property type="evidence" value="ECO:0007669"/>
    <property type="project" value="UniProtKB-KW"/>
</dbReference>
<sequence>MEKIFNTRCNFTKGLLIVPEPTKIFPPDIPVKAKVDLATGAVTLFVAPEDLPKLKGSDLKFSS</sequence>
<name>A0ABW4BPQ4_9LACO</name>
<evidence type="ECO:0000313" key="2">
    <source>
        <dbReference type="Proteomes" id="UP001597191"/>
    </source>
</evidence>
<gene>
    <name evidence="1" type="ORF">ACFQ4R_08190</name>
</gene>
<dbReference type="RefSeq" id="WP_125650758.1">
    <property type="nucleotide sequence ID" value="NZ_JBHTOH010000081.1"/>
</dbReference>